<dbReference type="HOGENOM" id="CLU_3423376_0_0_1"/>
<evidence type="ECO:0000313" key="2">
    <source>
        <dbReference type="Proteomes" id="UP000008068"/>
    </source>
</evidence>
<proteinExistence type="predicted"/>
<dbReference type="AlphaFoldDB" id="G0MDG5"/>
<evidence type="ECO:0000313" key="1">
    <source>
        <dbReference type="EMBL" id="EGT49553.1"/>
    </source>
</evidence>
<keyword evidence="2" id="KW-1185">Reference proteome</keyword>
<reference evidence="2" key="1">
    <citation type="submission" date="2011-07" db="EMBL/GenBank/DDBJ databases">
        <authorList>
            <consortium name="Caenorhabditis brenneri Sequencing and Analysis Consortium"/>
            <person name="Wilson R.K."/>
        </authorList>
    </citation>
    <scope>NUCLEOTIDE SEQUENCE [LARGE SCALE GENOMIC DNA]</scope>
    <source>
        <strain evidence="2">PB2801</strain>
    </source>
</reference>
<dbReference type="EMBL" id="GL379790">
    <property type="protein sequence ID" value="EGT49553.1"/>
    <property type="molecule type" value="Genomic_DNA"/>
</dbReference>
<dbReference type="Proteomes" id="UP000008068">
    <property type="component" value="Unassembled WGS sequence"/>
</dbReference>
<gene>
    <name evidence="1" type="ORF">CAEBREN_29381</name>
</gene>
<protein>
    <submittedName>
        <fullName evidence="1">Uncharacterized protein</fullName>
    </submittedName>
</protein>
<dbReference type="InParanoid" id="G0MDG5"/>
<organism evidence="2">
    <name type="scientific">Caenorhabditis brenneri</name>
    <name type="common">Nematode worm</name>
    <dbReference type="NCBI Taxonomy" id="135651"/>
    <lineage>
        <taxon>Eukaryota</taxon>
        <taxon>Metazoa</taxon>
        <taxon>Ecdysozoa</taxon>
        <taxon>Nematoda</taxon>
        <taxon>Chromadorea</taxon>
        <taxon>Rhabditida</taxon>
        <taxon>Rhabditina</taxon>
        <taxon>Rhabditomorpha</taxon>
        <taxon>Rhabditoidea</taxon>
        <taxon>Rhabditidae</taxon>
        <taxon>Peloderinae</taxon>
        <taxon>Caenorhabditis</taxon>
    </lineage>
</organism>
<sequence length="23" mass="2668">MPTTDLDILKGIANRFNGEYKDR</sequence>
<accession>G0MDG5</accession>
<name>G0MDG5_CAEBE</name>